<dbReference type="WBParaSite" id="maker-uti_cns_0045383-snap-gene-3.40-mRNA-1">
    <property type="protein sequence ID" value="maker-uti_cns_0045383-snap-gene-3.40-mRNA-1"/>
    <property type="gene ID" value="maker-uti_cns_0045383-snap-gene-3.40"/>
</dbReference>
<keyword evidence="2" id="KW-0863">Zinc-finger</keyword>
<evidence type="ECO:0000256" key="4">
    <source>
        <dbReference type="SAM" id="MobiDB-lite"/>
    </source>
</evidence>
<dbReference type="InterPro" id="IPR034732">
    <property type="entry name" value="EPHD"/>
</dbReference>
<proteinExistence type="predicted"/>
<keyword evidence="1" id="KW-0479">Metal-binding</keyword>
<feature type="region of interest" description="Disordered" evidence="4">
    <location>
        <begin position="35"/>
        <end position="61"/>
    </location>
</feature>
<feature type="domain" description="PHD-type" evidence="5">
    <location>
        <begin position="73"/>
        <end position="199"/>
    </location>
</feature>
<keyword evidence="6" id="KW-1185">Reference proteome</keyword>
<dbReference type="PROSITE" id="PS51805">
    <property type="entry name" value="EPHD"/>
    <property type="match status" value="1"/>
</dbReference>
<feature type="region of interest" description="Disordered" evidence="4">
    <location>
        <begin position="385"/>
        <end position="416"/>
    </location>
</feature>
<dbReference type="SUPFAM" id="SSF57903">
    <property type="entry name" value="FYVE/PHD zinc finger"/>
    <property type="match status" value="1"/>
</dbReference>
<dbReference type="InterPro" id="IPR051188">
    <property type="entry name" value="PHD-type_Zinc_Finger"/>
</dbReference>
<evidence type="ECO:0000259" key="5">
    <source>
        <dbReference type="PROSITE" id="PS51805"/>
    </source>
</evidence>
<dbReference type="InterPro" id="IPR011011">
    <property type="entry name" value="Znf_FYVE_PHD"/>
</dbReference>
<dbReference type="GO" id="GO:0005634">
    <property type="term" value="C:nucleus"/>
    <property type="evidence" value="ECO:0007669"/>
    <property type="project" value="TreeGrafter"/>
</dbReference>
<reference evidence="7" key="1">
    <citation type="submission" date="2016-11" db="UniProtKB">
        <authorList>
            <consortium name="WormBaseParasite"/>
        </authorList>
    </citation>
    <scope>IDENTIFICATION</scope>
</reference>
<keyword evidence="3" id="KW-0862">Zinc</keyword>
<dbReference type="Gene3D" id="3.30.40.10">
    <property type="entry name" value="Zinc/RING finger domain, C3HC4 (zinc finger)"/>
    <property type="match status" value="2"/>
</dbReference>
<dbReference type="InterPro" id="IPR013083">
    <property type="entry name" value="Znf_RING/FYVE/PHD"/>
</dbReference>
<dbReference type="AlphaFoldDB" id="A0A1I8J0H1"/>
<evidence type="ECO:0000256" key="1">
    <source>
        <dbReference type="ARBA" id="ARBA00022723"/>
    </source>
</evidence>
<sequence length="433" mass="47050">YTVQLLLFQPRKRHLSAVNGDDAVPSSAATALKESGNSLLSSGKKKTVAGRKRLSQASGNRRQSISVSSACDANRCLLCWQAPLPEKADLSWLDLRCDSASSVAAHYKCMLFASALPQLADPDDEVQPPNSLAGFELTSLEREARRGQRLRCSHCRRCGATAGCQEPRCSRGYHLPCAKHAGALLIHAGSFALHCPAHWPQKLLETFKERCATVRLQSREQPEAALPADNSEPVELSCPVCLEPLLLEAADAYRNVVFGLCCRNCFCHRSCAQAYANSAGSHFIKCPLCANTEKFRDALLDQGIEIPCRDASWELDENAYASHRYRPRLCSHPDCPDPEVDHYGVWLLKICYVCGADARHVTCAGMKTGRHRYCCQTCTAAIGPAAGSSRSRRPHAGPSSASCGPPDQGDASFDSDVRATMADVLDVVESSDT</sequence>
<protein>
    <submittedName>
        <fullName evidence="7">PHD-type domain-containing protein</fullName>
    </submittedName>
</protein>
<dbReference type="GO" id="GO:0008270">
    <property type="term" value="F:zinc ion binding"/>
    <property type="evidence" value="ECO:0007669"/>
    <property type="project" value="UniProtKB-KW"/>
</dbReference>
<name>A0A1I8J0H1_9PLAT</name>
<organism evidence="6 7">
    <name type="scientific">Macrostomum lignano</name>
    <dbReference type="NCBI Taxonomy" id="282301"/>
    <lineage>
        <taxon>Eukaryota</taxon>
        <taxon>Metazoa</taxon>
        <taxon>Spiralia</taxon>
        <taxon>Lophotrochozoa</taxon>
        <taxon>Platyhelminthes</taxon>
        <taxon>Rhabditophora</taxon>
        <taxon>Macrostomorpha</taxon>
        <taxon>Macrostomida</taxon>
        <taxon>Macrostomidae</taxon>
        <taxon>Macrostomum</taxon>
    </lineage>
</organism>
<dbReference type="Proteomes" id="UP000095280">
    <property type="component" value="Unplaced"/>
</dbReference>
<dbReference type="PANTHER" id="PTHR12420">
    <property type="entry name" value="PHD FINGER PROTEIN"/>
    <property type="match status" value="1"/>
</dbReference>
<evidence type="ECO:0000313" key="7">
    <source>
        <dbReference type="WBParaSite" id="maker-uti_cns_0045383-snap-gene-3.40-mRNA-1"/>
    </source>
</evidence>
<feature type="compositionally biased region" description="Basic residues" evidence="4">
    <location>
        <begin position="43"/>
        <end position="54"/>
    </location>
</feature>
<dbReference type="Pfam" id="PF13771">
    <property type="entry name" value="zf-HC5HC2H"/>
    <property type="match status" value="1"/>
</dbReference>
<evidence type="ECO:0000313" key="6">
    <source>
        <dbReference type="Proteomes" id="UP000095280"/>
    </source>
</evidence>
<dbReference type="PANTHER" id="PTHR12420:SF42">
    <property type="entry name" value="G2_M PHASE-SPECIFIC E3 UBIQUITIN-PROTEIN LIGASE"/>
    <property type="match status" value="1"/>
</dbReference>
<evidence type="ECO:0000256" key="2">
    <source>
        <dbReference type="ARBA" id="ARBA00022771"/>
    </source>
</evidence>
<accession>A0A1I8J0H1</accession>
<evidence type="ECO:0000256" key="3">
    <source>
        <dbReference type="ARBA" id="ARBA00022833"/>
    </source>
</evidence>